<dbReference type="InterPro" id="IPR050312">
    <property type="entry name" value="IolE/XylAMocC-like"/>
</dbReference>
<sequence>MTDLGLAHLTALDLAPVALVAEAARAGFSFIGLRAIPATAGGPAYPTRMGTDAHRELKRSLAGEGVRLNEIEFVQLTPRIDIPALAGLFEAAADLGAVAVTASGDDDDPVRLTAHFADLCDLAQQFGLRVDLEFMRWRAIGSLPQAAAIVRGAGKANGTILVDALHLHRSGGKPGDLISIPAHYLRAAQICDVVADMPASDAAIIAEAREGRLPPGEGALPLGELLEALPVDASLSVEMPLPALAVRPRLATALNATRRLLEHRVRGASRPDHRREAGGPIQIRTT</sequence>
<dbReference type="SUPFAM" id="SSF51658">
    <property type="entry name" value="Xylose isomerase-like"/>
    <property type="match status" value="1"/>
</dbReference>
<dbReference type="Pfam" id="PF01261">
    <property type="entry name" value="AP_endonuc_2"/>
    <property type="match status" value="1"/>
</dbReference>
<feature type="compositionally biased region" description="Basic and acidic residues" evidence="1">
    <location>
        <begin position="264"/>
        <end position="277"/>
    </location>
</feature>
<dbReference type="Proteomes" id="UP000063308">
    <property type="component" value="Chromosome"/>
</dbReference>
<evidence type="ECO:0000256" key="1">
    <source>
        <dbReference type="SAM" id="MobiDB-lite"/>
    </source>
</evidence>
<gene>
    <name evidence="3" type="ORF">NK6_1774</name>
</gene>
<protein>
    <recommendedName>
        <fullName evidence="2">Xylose isomerase-like TIM barrel domain-containing protein</fullName>
    </recommendedName>
</protein>
<reference evidence="3 4" key="1">
    <citation type="submission" date="2014-11" db="EMBL/GenBank/DDBJ databases">
        <title>Symbiosis island explosion on the genome of extra-slow-growing strains of soybean bradyrhizobia with massive insertion sequences.</title>
        <authorList>
            <person name="Iida T."/>
            <person name="Minamisawa K."/>
        </authorList>
    </citation>
    <scope>NUCLEOTIDE SEQUENCE [LARGE SCALE GENOMIC DNA]</scope>
    <source>
        <strain evidence="3 4">NK6</strain>
    </source>
</reference>
<dbReference type="PANTHER" id="PTHR12110">
    <property type="entry name" value="HYDROXYPYRUVATE ISOMERASE"/>
    <property type="match status" value="1"/>
</dbReference>
<feature type="domain" description="Xylose isomerase-like TIM barrel" evidence="2">
    <location>
        <begin position="20"/>
        <end position="241"/>
    </location>
</feature>
<evidence type="ECO:0000313" key="4">
    <source>
        <dbReference type="Proteomes" id="UP000063308"/>
    </source>
</evidence>
<dbReference type="AlphaFoldDB" id="A0A0E4BL61"/>
<proteinExistence type="predicted"/>
<evidence type="ECO:0000259" key="2">
    <source>
        <dbReference type="Pfam" id="PF01261"/>
    </source>
</evidence>
<dbReference type="PANTHER" id="PTHR12110:SF48">
    <property type="entry name" value="BLL3656 PROTEIN"/>
    <property type="match status" value="1"/>
</dbReference>
<dbReference type="RefSeq" id="WP_060908760.1">
    <property type="nucleotide sequence ID" value="NZ_JAFCKD010000090.1"/>
</dbReference>
<organism evidence="3 4">
    <name type="scientific">Bradyrhizobium diazoefficiens</name>
    <dbReference type="NCBI Taxonomy" id="1355477"/>
    <lineage>
        <taxon>Bacteria</taxon>
        <taxon>Pseudomonadati</taxon>
        <taxon>Pseudomonadota</taxon>
        <taxon>Alphaproteobacteria</taxon>
        <taxon>Hyphomicrobiales</taxon>
        <taxon>Nitrobacteraceae</taxon>
        <taxon>Bradyrhizobium</taxon>
    </lineage>
</organism>
<feature type="region of interest" description="Disordered" evidence="1">
    <location>
        <begin position="264"/>
        <end position="286"/>
    </location>
</feature>
<name>A0A0E4BL61_9BRAD</name>
<dbReference type="InterPro" id="IPR036237">
    <property type="entry name" value="Xyl_isomerase-like_sf"/>
</dbReference>
<accession>A0A0E4BL61</accession>
<dbReference type="EMBL" id="AP014685">
    <property type="protein sequence ID" value="BAR54958.1"/>
    <property type="molecule type" value="Genomic_DNA"/>
</dbReference>
<dbReference type="InterPro" id="IPR013022">
    <property type="entry name" value="Xyl_isomerase-like_TIM-brl"/>
</dbReference>
<dbReference type="Gene3D" id="3.20.20.150">
    <property type="entry name" value="Divalent-metal-dependent TIM barrel enzymes"/>
    <property type="match status" value="1"/>
</dbReference>
<evidence type="ECO:0000313" key="3">
    <source>
        <dbReference type="EMBL" id="BAR54958.1"/>
    </source>
</evidence>